<organism evidence="2 3">
    <name type="scientific">Vulcanibacillus modesticaldus</name>
    <dbReference type="NCBI Taxonomy" id="337097"/>
    <lineage>
        <taxon>Bacteria</taxon>
        <taxon>Bacillati</taxon>
        <taxon>Bacillota</taxon>
        <taxon>Bacilli</taxon>
        <taxon>Bacillales</taxon>
        <taxon>Bacillaceae</taxon>
        <taxon>Vulcanibacillus</taxon>
    </lineage>
</organism>
<comment type="caution">
    <text evidence="2">The sequence shown here is derived from an EMBL/GenBank/DDBJ whole genome shotgun (WGS) entry which is preliminary data.</text>
</comment>
<feature type="transmembrane region" description="Helical" evidence="1">
    <location>
        <begin position="34"/>
        <end position="52"/>
    </location>
</feature>
<dbReference type="AlphaFoldDB" id="A0A1D2YT12"/>
<feature type="transmembrane region" description="Helical" evidence="1">
    <location>
        <begin position="7"/>
        <end position="28"/>
    </location>
</feature>
<dbReference type="OrthoDB" id="2973907at2"/>
<reference evidence="2 3" key="1">
    <citation type="submission" date="2016-09" db="EMBL/GenBank/DDBJ databases">
        <title>Draft genome sequence for the type strain of Vulcanibacillus modesticaldus BR, a strictly anaerobic, moderately thermophilic, and nitrate-reducing bacterium from deep sea-hydrothermal vents of the Mid-Atlantic Ridge.</title>
        <authorList>
            <person name="Abin C.A."/>
            <person name="Hollibaugh J.T."/>
        </authorList>
    </citation>
    <scope>NUCLEOTIDE SEQUENCE [LARGE SCALE GENOMIC DNA]</scope>
    <source>
        <strain evidence="2 3">BR</strain>
    </source>
</reference>
<dbReference type="Proteomes" id="UP000243739">
    <property type="component" value="Unassembled WGS sequence"/>
</dbReference>
<keyword evidence="3" id="KW-1185">Reference proteome</keyword>
<protein>
    <submittedName>
        <fullName evidence="2">Uncharacterized protein</fullName>
    </submittedName>
</protein>
<proteinExistence type="predicted"/>
<dbReference type="EMBL" id="MIJF01000051">
    <property type="protein sequence ID" value="OEF98828.1"/>
    <property type="molecule type" value="Genomic_DNA"/>
</dbReference>
<sequence length="65" mass="7202">MNRKLIGYRIGSFGLGVVASAIIYPLGYLESEKVFYVMTSVGIALIIIGSFFKPSKNEKDRKNSN</sequence>
<evidence type="ECO:0000313" key="3">
    <source>
        <dbReference type="Proteomes" id="UP000243739"/>
    </source>
</evidence>
<evidence type="ECO:0000313" key="2">
    <source>
        <dbReference type="EMBL" id="OEF98828.1"/>
    </source>
</evidence>
<accession>A0A1D2YT12</accession>
<keyword evidence="1" id="KW-0812">Transmembrane</keyword>
<dbReference type="RefSeq" id="WP_069657296.1">
    <property type="nucleotide sequence ID" value="NZ_MIJF01000051.1"/>
</dbReference>
<name>A0A1D2YT12_9BACI</name>
<gene>
    <name evidence="2" type="ORF">BHF71_10785</name>
</gene>
<keyword evidence="1" id="KW-1133">Transmembrane helix</keyword>
<evidence type="ECO:0000256" key="1">
    <source>
        <dbReference type="SAM" id="Phobius"/>
    </source>
</evidence>
<keyword evidence="1" id="KW-0472">Membrane</keyword>